<evidence type="ECO:0000259" key="1">
    <source>
        <dbReference type="Pfam" id="PF05598"/>
    </source>
</evidence>
<keyword evidence="4" id="KW-1185">Reference proteome</keyword>
<dbReference type="PANTHER" id="PTHR33408:SF2">
    <property type="entry name" value="TRANSPOSASE DDE DOMAIN-CONTAINING PROTEIN"/>
    <property type="match status" value="1"/>
</dbReference>
<dbReference type="InterPro" id="IPR008490">
    <property type="entry name" value="Transposase_InsH_N"/>
</dbReference>
<evidence type="ECO:0000259" key="2">
    <source>
        <dbReference type="Pfam" id="PF13751"/>
    </source>
</evidence>
<name>A0ABY7WM95_9SPHI</name>
<dbReference type="PANTHER" id="PTHR33408">
    <property type="entry name" value="TRANSPOSASE"/>
    <property type="match status" value="1"/>
</dbReference>
<gene>
    <name evidence="3" type="ORF">PQ465_03955</name>
</gene>
<evidence type="ECO:0000313" key="3">
    <source>
        <dbReference type="EMBL" id="WDF69536.1"/>
    </source>
</evidence>
<dbReference type="NCBIfam" id="NF033551">
    <property type="entry name" value="transpos_IS1182"/>
    <property type="match status" value="1"/>
</dbReference>
<organism evidence="3 4">
    <name type="scientific">Sphingobacterium oryzagri</name>
    <dbReference type="NCBI Taxonomy" id="3025669"/>
    <lineage>
        <taxon>Bacteria</taxon>
        <taxon>Pseudomonadati</taxon>
        <taxon>Bacteroidota</taxon>
        <taxon>Sphingobacteriia</taxon>
        <taxon>Sphingobacteriales</taxon>
        <taxon>Sphingobacteriaceae</taxon>
        <taxon>Sphingobacterium</taxon>
    </lineage>
</organism>
<evidence type="ECO:0000313" key="4">
    <source>
        <dbReference type="Proteomes" id="UP001221558"/>
    </source>
</evidence>
<feature type="domain" description="Transposase DDE" evidence="2">
    <location>
        <begin position="379"/>
        <end position="502"/>
    </location>
</feature>
<dbReference type="Pfam" id="PF05598">
    <property type="entry name" value="DUF772"/>
    <property type="match status" value="1"/>
</dbReference>
<dbReference type="RefSeq" id="WP_274268250.1">
    <property type="nucleotide sequence ID" value="NZ_CP117880.1"/>
</dbReference>
<dbReference type="InterPro" id="IPR047629">
    <property type="entry name" value="IS1182_transpos"/>
</dbReference>
<sequence length="541" mass="62072">MKVQFKALPSNSPVLFPENILDRIPLNHPVRLVNQVVDQLDIAHLISQYKGGGTTSFHPRMLLKVLFYAYLSNIYSCRKIERALQENIHFMWLSGNSTPDYRTINYFRAKRLKGQIQDLFASIVRMLHELEYVSLHVQYVDGTKIESAAGRYTFVWKKSIQKNKLKLEANIAAVLSSIDAQITEDQSSLGNQEISKAIDSAGLKERIKTINAKLRAGSKSTDKQLKKLEEDYLPRLEKYEQQLEILGDRNSYSKTDTDAVFMRMKEDHMKNGQLKPAYNTQISTEEQFITHYSIHQTTADTTTLPGHLESFESHYGKQSESIVADAGYGSEQNYELMERKGITAFVKYNYFHTEQKRKHRQDPFSVQNLYYNQQEDFYICPAGQKLSFIGHATRFSTNGYAAQVSCYQAQRCEGCPMRGQCHKAQGNRLIEVNHRLTQLRAKARELLLSEKGLYHRSKRPVEVEAVFGQMKSNNKFTRFSMKGLDKVAGEFGLMAIAHNLRKWARKWKNRALIGNPDGRSSLPAINIGLERVKSTIYRLAV</sequence>
<accession>A0ABY7WM95</accession>
<dbReference type="Pfam" id="PF13751">
    <property type="entry name" value="DDE_Tnp_1_6"/>
    <property type="match status" value="1"/>
</dbReference>
<reference evidence="3 4" key="1">
    <citation type="submission" date="2023-02" db="EMBL/GenBank/DDBJ databases">
        <title>Genome sequence of Sphingobacterium sp. KACC 22765.</title>
        <authorList>
            <person name="Kim S."/>
            <person name="Heo J."/>
            <person name="Kwon S.-W."/>
        </authorList>
    </citation>
    <scope>NUCLEOTIDE SEQUENCE [LARGE SCALE GENOMIC DNA]</scope>
    <source>
        <strain evidence="3 4">KACC 22765</strain>
    </source>
</reference>
<proteinExistence type="predicted"/>
<dbReference type="Proteomes" id="UP001221558">
    <property type="component" value="Chromosome"/>
</dbReference>
<protein>
    <submittedName>
        <fullName evidence="3">IS1182 family transposase</fullName>
    </submittedName>
</protein>
<dbReference type="InterPro" id="IPR025668">
    <property type="entry name" value="Tnp_DDE_dom"/>
</dbReference>
<dbReference type="EMBL" id="CP117880">
    <property type="protein sequence ID" value="WDF69536.1"/>
    <property type="molecule type" value="Genomic_DNA"/>
</dbReference>
<feature type="domain" description="Transposase InsH N-terminal" evidence="1">
    <location>
        <begin position="19"/>
        <end position="109"/>
    </location>
</feature>